<sequence length="85" mass="9647">MLMWRSTISAPPSGNRHSDHESDDVDELKRTIVASPVIKKFFGQTCGYYTARRMTNARLCHSIIYGGRSLHSQNSESSTICKRQE</sequence>
<evidence type="ECO:0000313" key="3">
    <source>
        <dbReference type="Proteomes" id="UP001196413"/>
    </source>
</evidence>
<dbReference type="Proteomes" id="UP001196413">
    <property type="component" value="Unassembled WGS sequence"/>
</dbReference>
<dbReference type="AlphaFoldDB" id="A0AAD5RC18"/>
<protein>
    <submittedName>
        <fullName evidence="2">Uncharacterized protein</fullName>
    </submittedName>
</protein>
<feature type="compositionally biased region" description="Polar residues" evidence="1">
    <location>
        <begin position="1"/>
        <end position="12"/>
    </location>
</feature>
<keyword evidence="3" id="KW-1185">Reference proteome</keyword>
<proteinExistence type="predicted"/>
<reference evidence="2" key="1">
    <citation type="submission" date="2021-06" db="EMBL/GenBank/DDBJ databases">
        <title>Parelaphostrongylus tenuis whole genome reference sequence.</title>
        <authorList>
            <person name="Garwood T.J."/>
            <person name="Larsen P.A."/>
            <person name="Fountain-Jones N.M."/>
            <person name="Garbe J.R."/>
            <person name="Macchietto M.G."/>
            <person name="Kania S.A."/>
            <person name="Gerhold R.W."/>
            <person name="Richards J.E."/>
            <person name="Wolf T.M."/>
        </authorList>
    </citation>
    <scope>NUCLEOTIDE SEQUENCE</scope>
    <source>
        <strain evidence="2">MNPRO001-30</strain>
        <tissue evidence="2">Meninges</tissue>
    </source>
</reference>
<gene>
    <name evidence="2" type="ORF">KIN20_035831</name>
</gene>
<dbReference type="EMBL" id="JAHQIW010007286">
    <property type="protein sequence ID" value="KAJ1373437.1"/>
    <property type="molecule type" value="Genomic_DNA"/>
</dbReference>
<evidence type="ECO:0000256" key="1">
    <source>
        <dbReference type="SAM" id="MobiDB-lite"/>
    </source>
</evidence>
<evidence type="ECO:0000313" key="2">
    <source>
        <dbReference type="EMBL" id="KAJ1373437.1"/>
    </source>
</evidence>
<accession>A0AAD5RC18</accession>
<comment type="caution">
    <text evidence="2">The sequence shown here is derived from an EMBL/GenBank/DDBJ whole genome shotgun (WGS) entry which is preliminary data.</text>
</comment>
<feature type="region of interest" description="Disordered" evidence="1">
    <location>
        <begin position="1"/>
        <end position="25"/>
    </location>
</feature>
<organism evidence="2 3">
    <name type="scientific">Parelaphostrongylus tenuis</name>
    <name type="common">Meningeal worm</name>
    <dbReference type="NCBI Taxonomy" id="148309"/>
    <lineage>
        <taxon>Eukaryota</taxon>
        <taxon>Metazoa</taxon>
        <taxon>Ecdysozoa</taxon>
        <taxon>Nematoda</taxon>
        <taxon>Chromadorea</taxon>
        <taxon>Rhabditida</taxon>
        <taxon>Rhabditina</taxon>
        <taxon>Rhabditomorpha</taxon>
        <taxon>Strongyloidea</taxon>
        <taxon>Metastrongylidae</taxon>
        <taxon>Parelaphostrongylus</taxon>
    </lineage>
</organism>
<name>A0AAD5RC18_PARTN</name>